<evidence type="ECO:0000256" key="3">
    <source>
        <dbReference type="ARBA" id="ARBA00022989"/>
    </source>
</evidence>
<evidence type="ECO:0000259" key="7">
    <source>
        <dbReference type="Pfam" id="PF00361"/>
    </source>
</evidence>
<dbReference type="Gene3D" id="1.20.5.2700">
    <property type="match status" value="1"/>
</dbReference>
<dbReference type="Pfam" id="PF00361">
    <property type="entry name" value="Proton_antipo_M"/>
    <property type="match status" value="1"/>
</dbReference>
<feature type="transmembrane region" description="Helical" evidence="6">
    <location>
        <begin position="248"/>
        <end position="270"/>
    </location>
</feature>
<feature type="transmembrane region" description="Helical" evidence="6">
    <location>
        <begin position="172"/>
        <end position="193"/>
    </location>
</feature>
<evidence type="ECO:0000256" key="2">
    <source>
        <dbReference type="ARBA" id="ARBA00022692"/>
    </source>
</evidence>
<dbReference type="PANTHER" id="PTHR42829">
    <property type="entry name" value="NADH-UBIQUINONE OXIDOREDUCTASE CHAIN 5"/>
    <property type="match status" value="1"/>
</dbReference>
<evidence type="ECO:0000313" key="9">
    <source>
        <dbReference type="EMBL" id="PWJ40041.1"/>
    </source>
</evidence>
<evidence type="ECO:0000256" key="6">
    <source>
        <dbReference type="SAM" id="Phobius"/>
    </source>
</evidence>
<comment type="caution">
    <text evidence="9">The sequence shown here is derived from an EMBL/GenBank/DDBJ whole genome shotgun (WGS) entry which is preliminary data.</text>
</comment>
<keyword evidence="2 5" id="KW-0812">Transmembrane</keyword>
<accession>A0A315Z7M5</accession>
<feature type="transmembrane region" description="Helical" evidence="6">
    <location>
        <begin position="117"/>
        <end position="135"/>
    </location>
</feature>
<feature type="transmembrane region" description="Helical" evidence="6">
    <location>
        <begin position="205"/>
        <end position="227"/>
    </location>
</feature>
<dbReference type="GO" id="GO:0003954">
    <property type="term" value="F:NADH dehydrogenase activity"/>
    <property type="evidence" value="ECO:0007669"/>
    <property type="project" value="TreeGrafter"/>
</dbReference>
<feature type="transmembrane region" description="Helical" evidence="6">
    <location>
        <begin position="517"/>
        <end position="540"/>
    </location>
</feature>
<keyword evidence="10" id="KW-1185">Reference proteome</keyword>
<name>A0A315Z7M5_SEDFL</name>
<feature type="transmembrane region" description="Helical" evidence="6">
    <location>
        <begin position="6"/>
        <end position="24"/>
    </location>
</feature>
<protein>
    <submittedName>
        <fullName evidence="9">NADH-quinone oxidoreductase subunit L</fullName>
    </submittedName>
</protein>
<gene>
    <name evidence="9" type="ORF">BC781_105104</name>
</gene>
<feature type="transmembrane region" description="Helical" evidence="6">
    <location>
        <begin position="87"/>
        <end position="110"/>
    </location>
</feature>
<dbReference type="PRINTS" id="PR01435">
    <property type="entry name" value="NPOXDRDTASE5"/>
</dbReference>
<comment type="subcellular location">
    <subcellularLocation>
        <location evidence="1">Endomembrane system</location>
        <topology evidence="1">Multi-pass membrane protein</topology>
    </subcellularLocation>
    <subcellularLocation>
        <location evidence="5">Membrane</location>
        <topology evidence="5">Multi-pass membrane protein</topology>
    </subcellularLocation>
</comment>
<evidence type="ECO:0000256" key="1">
    <source>
        <dbReference type="ARBA" id="ARBA00004127"/>
    </source>
</evidence>
<proteinExistence type="predicted"/>
<dbReference type="InterPro" id="IPR018393">
    <property type="entry name" value="NADHpl_OxRdtase_5_subgr"/>
</dbReference>
<dbReference type="GO" id="GO:0042773">
    <property type="term" value="P:ATP synthesis coupled electron transport"/>
    <property type="evidence" value="ECO:0007669"/>
    <property type="project" value="InterPro"/>
</dbReference>
<feature type="transmembrane region" description="Helical" evidence="6">
    <location>
        <begin position="141"/>
        <end position="160"/>
    </location>
</feature>
<keyword evidence="3 6" id="KW-1133">Transmembrane helix</keyword>
<dbReference type="GO" id="GO:0008137">
    <property type="term" value="F:NADH dehydrogenase (ubiquinone) activity"/>
    <property type="evidence" value="ECO:0007669"/>
    <property type="project" value="InterPro"/>
</dbReference>
<dbReference type="GO" id="GO:0015990">
    <property type="term" value="P:electron transport coupled proton transport"/>
    <property type="evidence" value="ECO:0007669"/>
    <property type="project" value="TreeGrafter"/>
</dbReference>
<evidence type="ECO:0000313" key="10">
    <source>
        <dbReference type="Proteomes" id="UP000245535"/>
    </source>
</evidence>
<dbReference type="InterPro" id="IPR001750">
    <property type="entry name" value="ND/Mrp_TM"/>
</dbReference>
<dbReference type="OrthoDB" id="9807568at2"/>
<dbReference type="NCBIfam" id="TIGR01974">
    <property type="entry name" value="NDH_I_L"/>
    <property type="match status" value="1"/>
</dbReference>
<feature type="transmembrane region" description="Helical" evidence="6">
    <location>
        <begin position="424"/>
        <end position="452"/>
    </location>
</feature>
<feature type="transmembrane region" description="Helical" evidence="6">
    <location>
        <begin position="276"/>
        <end position="297"/>
    </location>
</feature>
<dbReference type="PANTHER" id="PTHR42829:SF2">
    <property type="entry name" value="NADH-UBIQUINONE OXIDOREDUCTASE CHAIN 5"/>
    <property type="match status" value="1"/>
</dbReference>
<dbReference type="Proteomes" id="UP000245535">
    <property type="component" value="Unassembled WGS sequence"/>
</dbReference>
<feature type="transmembrane region" description="Helical" evidence="6">
    <location>
        <begin position="381"/>
        <end position="404"/>
    </location>
</feature>
<feature type="transmembrane region" description="Helical" evidence="6">
    <location>
        <begin position="648"/>
        <end position="665"/>
    </location>
</feature>
<dbReference type="RefSeq" id="WP_109620409.1">
    <property type="nucleotide sequence ID" value="NZ_QGDO01000005.1"/>
</dbReference>
<feature type="domain" description="NADH-Ubiquinone oxidoreductase (complex I) chain 5 N-terminal" evidence="8">
    <location>
        <begin position="68"/>
        <end position="118"/>
    </location>
</feature>
<evidence type="ECO:0000256" key="4">
    <source>
        <dbReference type="ARBA" id="ARBA00023136"/>
    </source>
</evidence>
<dbReference type="Pfam" id="PF00662">
    <property type="entry name" value="Proton_antipo_N"/>
    <property type="match status" value="1"/>
</dbReference>
<evidence type="ECO:0000259" key="8">
    <source>
        <dbReference type="Pfam" id="PF00662"/>
    </source>
</evidence>
<dbReference type="PRINTS" id="PR01434">
    <property type="entry name" value="NADHDHGNASE5"/>
</dbReference>
<dbReference type="GO" id="GO:0016020">
    <property type="term" value="C:membrane"/>
    <property type="evidence" value="ECO:0007669"/>
    <property type="project" value="UniProtKB-SubCell"/>
</dbReference>
<dbReference type="InterPro" id="IPR003945">
    <property type="entry name" value="NU5C-like"/>
</dbReference>
<dbReference type="InterPro" id="IPR001516">
    <property type="entry name" value="Proton_antipo_N"/>
</dbReference>
<keyword evidence="4 6" id="KW-0472">Membrane</keyword>
<organism evidence="9 10">
    <name type="scientific">Sediminitomix flava</name>
    <dbReference type="NCBI Taxonomy" id="379075"/>
    <lineage>
        <taxon>Bacteria</taxon>
        <taxon>Pseudomonadati</taxon>
        <taxon>Bacteroidota</taxon>
        <taxon>Cytophagia</taxon>
        <taxon>Cytophagales</taxon>
        <taxon>Flammeovirgaceae</taxon>
        <taxon>Sediminitomix</taxon>
    </lineage>
</organism>
<feature type="transmembrane region" description="Helical" evidence="6">
    <location>
        <begin position="332"/>
        <end position="353"/>
    </location>
</feature>
<sequence>MGLTFLLVVALVIPLFSFISLLVLGEKRKIIADKLASAGMGVSAMIFIWFFVRLFYQGAAIVNEQFSWLSIGNTKIEIGLWADHLSIGMLVVVSVISFLVHLFSMVYMHADPKYVRYFAYLNLFTFSMFGLVLSPSLIQMYIFWEMVGVSSYLLIGFWHFKDSAAKAAKKAFIVNRIGDAGFLVAILVALGMYGTTNIQELQELIVLDSSIVLLQVLGVGLVLAAMAKSAQWPLSVWLPDAMEGPTPVSALIHAATMVAAGIFLLARNYFAMTPEVQLLMVVSGGITMVLAAITALFQFDIKRVLAFSTLSQLGYMMVALGVGGVFPAVFHLFSHAFFKAGLFLGSGLVIHYLHEMGEKHDIHFDAQDIRFMGGLHKKLPVLAWGTFLVSALALAGLPLTSGFLSKDAILAQTVSFAESSSSQLAWLVPVAGFATALLTAIYVARLIGYTFFGENRFPKEIRETEKEKYFVPKRMLFPLTVLAVLSFFFAFSLNPLHLYGGWIEGIKLGQLSVSDDLVLMTEILSAVLGVSGLLFGYWFFTIKKAMKPMADDGRLTFDAPNLGAFSYWISWDVLASKAGEKIALAFSWFDQNVVDGIVRGFSVVMVVFSRMVFHFDSLFVDGMVNGIAKFFKGFGKQVQRSFNGDVQYYYFLIVLGFAALLIGFTF</sequence>
<evidence type="ECO:0000256" key="5">
    <source>
        <dbReference type="RuleBase" id="RU000320"/>
    </source>
</evidence>
<dbReference type="AlphaFoldDB" id="A0A315Z7M5"/>
<dbReference type="EMBL" id="QGDO01000005">
    <property type="protein sequence ID" value="PWJ40041.1"/>
    <property type="molecule type" value="Genomic_DNA"/>
</dbReference>
<dbReference type="GO" id="GO:0012505">
    <property type="term" value="C:endomembrane system"/>
    <property type="evidence" value="ECO:0007669"/>
    <property type="project" value="UniProtKB-SubCell"/>
</dbReference>
<reference evidence="9 10" key="1">
    <citation type="submission" date="2018-03" db="EMBL/GenBank/DDBJ databases">
        <title>Genomic Encyclopedia of Archaeal and Bacterial Type Strains, Phase II (KMG-II): from individual species to whole genera.</title>
        <authorList>
            <person name="Goeker M."/>
        </authorList>
    </citation>
    <scope>NUCLEOTIDE SEQUENCE [LARGE SCALE GENOMIC DNA]</scope>
    <source>
        <strain evidence="9 10">DSM 28229</strain>
    </source>
</reference>
<feature type="transmembrane region" description="Helical" evidence="6">
    <location>
        <begin position="36"/>
        <end position="56"/>
    </location>
</feature>
<feature type="domain" description="NADH:quinone oxidoreductase/Mrp antiporter transmembrane" evidence="7">
    <location>
        <begin position="134"/>
        <end position="416"/>
    </location>
</feature>
<feature type="transmembrane region" description="Helical" evidence="6">
    <location>
        <begin position="476"/>
        <end position="497"/>
    </location>
</feature>
<feature type="transmembrane region" description="Helical" evidence="6">
    <location>
        <begin position="304"/>
        <end position="326"/>
    </location>
</feature>